<name>A0A7K1U7N8_9BACT</name>
<dbReference type="Gene3D" id="1.10.10.60">
    <property type="entry name" value="Homeodomain-like"/>
    <property type="match status" value="2"/>
</dbReference>
<evidence type="ECO:0000259" key="4">
    <source>
        <dbReference type="PROSITE" id="PS01124"/>
    </source>
</evidence>
<dbReference type="Proteomes" id="UP000461730">
    <property type="component" value="Unassembled WGS sequence"/>
</dbReference>
<dbReference type="PANTHER" id="PTHR43280">
    <property type="entry name" value="ARAC-FAMILY TRANSCRIPTIONAL REGULATOR"/>
    <property type="match status" value="1"/>
</dbReference>
<dbReference type="RefSeq" id="WP_157307803.1">
    <property type="nucleotide sequence ID" value="NZ_WRXN01000008.1"/>
</dbReference>
<evidence type="ECO:0000256" key="1">
    <source>
        <dbReference type="ARBA" id="ARBA00023015"/>
    </source>
</evidence>
<dbReference type="GO" id="GO:0003700">
    <property type="term" value="F:DNA-binding transcription factor activity"/>
    <property type="evidence" value="ECO:0007669"/>
    <property type="project" value="InterPro"/>
</dbReference>
<dbReference type="GO" id="GO:0043565">
    <property type="term" value="F:sequence-specific DNA binding"/>
    <property type="evidence" value="ECO:0007669"/>
    <property type="project" value="InterPro"/>
</dbReference>
<sequence length="298" mass="34736">MNKHVLRHNLSMLNADYVKLDTKWNYNNVISPYHRIYYIDEGEGEISSAGLTLKLEPGYLYIIPSFTLCNLCCRSYLSQYFVQFFEEASDGTSLFLNIRLINKVKATDIDVLNFKRLLVINPGRGINRSDNPRVYEKVPYYKEYQKLNSYQSLSDFLETQGILLMLLSRFVIPGKTFVGEPEAIPVKIMDTMKYILVNLHLTLSVNMLAKRVNQNPEYFSRSFERYTGIRPLTYINDKRIERAQHIMATSQVSNAEIAELTGFKSLSQFSRIFKKVTKISPRNYRQQIAKKQMDTRDI</sequence>
<evidence type="ECO:0000313" key="5">
    <source>
        <dbReference type="EMBL" id="MVT10360.1"/>
    </source>
</evidence>
<dbReference type="SMART" id="SM00342">
    <property type="entry name" value="HTH_ARAC"/>
    <property type="match status" value="1"/>
</dbReference>
<keyword evidence="3" id="KW-0804">Transcription</keyword>
<dbReference type="InterPro" id="IPR018060">
    <property type="entry name" value="HTH_AraC"/>
</dbReference>
<gene>
    <name evidence="5" type="ORF">GO493_18955</name>
</gene>
<protein>
    <submittedName>
        <fullName evidence="5">Helix-turn-helix domain-containing protein</fullName>
    </submittedName>
</protein>
<keyword evidence="6" id="KW-1185">Reference proteome</keyword>
<accession>A0A7K1U7N8</accession>
<feature type="domain" description="HTH araC/xylS-type" evidence="4">
    <location>
        <begin position="189"/>
        <end position="287"/>
    </location>
</feature>
<dbReference type="InterPro" id="IPR009057">
    <property type="entry name" value="Homeodomain-like_sf"/>
</dbReference>
<dbReference type="PANTHER" id="PTHR43280:SF28">
    <property type="entry name" value="HTH-TYPE TRANSCRIPTIONAL ACTIVATOR RHAS"/>
    <property type="match status" value="1"/>
</dbReference>
<reference evidence="5 6" key="1">
    <citation type="submission" date="2019-12" db="EMBL/GenBank/DDBJ databases">
        <title>Chitinophaga sp. strain ysch24 (GDMCC 1.1355), whole genome shotgun sequence.</title>
        <authorList>
            <person name="Zhang X."/>
        </authorList>
    </citation>
    <scope>NUCLEOTIDE SEQUENCE [LARGE SCALE GENOMIC DNA]</scope>
    <source>
        <strain evidence="6">ysch24</strain>
    </source>
</reference>
<dbReference type="EMBL" id="WRXN01000008">
    <property type="protein sequence ID" value="MVT10360.1"/>
    <property type="molecule type" value="Genomic_DNA"/>
</dbReference>
<keyword evidence="1" id="KW-0805">Transcription regulation</keyword>
<dbReference type="AlphaFoldDB" id="A0A7K1U7N8"/>
<dbReference type="PROSITE" id="PS01124">
    <property type="entry name" value="HTH_ARAC_FAMILY_2"/>
    <property type="match status" value="1"/>
</dbReference>
<evidence type="ECO:0000313" key="6">
    <source>
        <dbReference type="Proteomes" id="UP000461730"/>
    </source>
</evidence>
<evidence type="ECO:0000256" key="3">
    <source>
        <dbReference type="ARBA" id="ARBA00023163"/>
    </source>
</evidence>
<evidence type="ECO:0000256" key="2">
    <source>
        <dbReference type="ARBA" id="ARBA00023125"/>
    </source>
</evidence>
<organism evidence="5 6">
    <name type="scientific">Chitinophaga tropicalis</name>
    <dbReference type="NCBI Taxonomy" id="2683588"/>
    <lineage>
        <taxon>Bacteria</taxon>
        <taxon>Pseudomonadati</taxon>
        <taxon>Bacteroidota</taxon>
        <taxon>Chitinophagia</taxon>
        <taxon>Chitinophagales</taxon>
        <taxon>Chitinophagaceae</taxon>
        <taxon>Chitinophaga</taxon>
    </lineage>
</organism>
<proteinExistence type="predicted"/>
<comment type="caution">
    <text evidence="5">The sequence shown here is derived from an EMBL/GenBank/DDBJ whole genome shotgun (WGS) entry which is preliminary data.</text>
</comment>
<dbReference type="SUPFAM" id="SSF46689">
    <property type="entry name" value="Homeodomain-like"/>
    <property type="match status" value="2"/>
</dbReference>
<dbReference type="Pfam" id="PF12833">
    <property type="entry name" value="HTH_18"/>
    <property type="match status" value="1"/>
</dbReference>
<keyword evidence="2" id="KW-0238">DNA-binding</keyword>